<protein>
    <recommendedName>
        <fullName evidence="4">Secreted protein</fullName>
    </recommendedName>
</protein>
<keyword evidence="1" id="KW-0732">Signal</keyword>
<keyword evidence="3" id="KW-1185">Reference proteome</keyword>
<dbReference type="RefSeq" id="WP_358363503.1">
    <property type="nucleotide sequence ID" value="NZ_JBEZFP010000173.1"/>
</dbReference>
<organism evidence="2 3">
    <name type="scientific">Streptodolium elevatio</name>
    <dbReference type="NCBI Taxonomy" id="3157996"/>
    <lineage>
        <taxon>Bacteria</taxon>
        <taxon>Bacillati</taxon>
        <taxon>Actinomycetota</taxon>
        <taxon>Actinomycetes</taxon>
        <taxon>Kitasatosporales</taxon>
        <taxon>Streptomycetaceae</taxon>
        <taxon>Streptodolium</taxon>
    </lineage>
</organism>
<feature type="chain" id="PRO_5047104779" description="Secreted protein" evidence="1">
    <location>
        <begin position="28"/>
        <end position="71"/>
    </location>
</feature>
<evidence type="ECO:0008006" key="4">
    <source>
        <dbReference type="Google" id="ProtNLM"/>
    </source>
</evidence>
<feature type="signal peptide" evidence="1">
    <location>
        <begin position="1"/>
        <end position="27"/>
    </location>
</feature>
<dbReference type="EMBL" id="JBEZFP010000173">
    <property type="protein sequence ID" value="MEU8139418.1"/>
    <property type="molecule type" value="Genomic_DNA"/>
</dbReference>
<sequence length="71" mass="7167">MTKITNTAFAAGAVAAALLSWAAPAGADIGVDGNWNQTTVGACEQPAVQMPADAAYSVQCEHHSVVEHSVG</sequence>
<evidence type="ECO:0000313" key="3">
    <source>
        <dbReference type="Proteomes" id="UP001551482"/>
    </source>
</evidence>
<evidence type="ECO:0000313" key="2">
    <source>
        <dbReference type="EMBL" id="MEU8139418.1"/>
    </source>
</evidence>
<name>A0ABV3DUJ2_9ACTN</name>
<proteinExistence type="predicted"/>
<evidence type="ECO:0000256" key="1">
    <source>
        <dbReference type="SAM" id="SignalP"/>
    </source>
</evidence>
<dbReference type="Proteomes" id="UP001551482">
    <property type="component" value="Unassembled WGS sequence"/>
</dbReference>
<comment type="caution">
    <text evidence="2">The sequence shown here is derived from an EMBL/GenBank/DDBJ whole genome shotgun (WGS) entry which is preliminary data.</text>
</comment>
<gene>
    <name evidence="2" type="ORF">AB0C36_38710</name>
</gene>
<accession>A0ABV3DUJ2</accession>
<reference evidence="2 3" key="1">
    <citation type="submission" date="2024-06" db="EMBL/GenBank/DDBJ databases">
        <title>The Natural Products Discovery Center: Release of the First 8490 Sequenced Strains for Exploring Actinobacteria Biosynthetic Diversity.</title>
        <authorList>
            <person name="Kalkreuter E."/>
            <person name="Kautsar S.A."/>
            <person name="Yang D."/>
            <person name="Bader C.D."/>
            <person name="Teijaro C.N."/>
            <person name="Fluegel L."/>
            <person name="Davis C.M."/>
            <person name="Simpson J.R."/>
            <person name="Lauterbach L."/>
            <person name="Steele A.D."/>
            <person name="Gui C."/>
            <person name="Meng S."/>
            <person name="Li G."/>
            <person name="Viehrig K."/>
            <person name="Ye F."/>
            <person name="Su P."/>
            <person name="Kiefer A.F."/>
            <person name="Nichols A."/>
            <person name="Cepeda A.J."/>
            <person name="Yan W."/>
            <person name="Fan B."/>
            <person name="Jiang Y."/>
            <person name="Adhikari A."/>
            <person name="Zheng C.-J."/>
            <person name="Schuster L."/>
            <person name="Cowan T.M."/>
            <person name="Smanski M.J."/>
            <person name="Chevrette M.G."/>
            <person name="De Carvalho L.P.S."/>
            <person name="Shen B."/>
        </authorList>
    </citation>
    <scope>NUCLEOTIDE SEQUENCE [LARGE SCALE GENOMIC DNA]</scope>
    <source>
        <strain evidence="2 3">NPDC048946</strain>
    </source>
</reference>